<dbReference type="Proteomes" id="UP000196084">
    <property type="component" value="Unassembled WGS sequence"/>
</dbReference>
<sequence>MAPDADPDTTIEATQLTPGIHRVETITDGKIHGYHVLEGATGPILVDPGYVDAPTTVYEPFLVDLGWSLADVSLAVVTHSDADHFGGNHELREHSPGVTIAGHVADAPLMESVDRILEERYSQFADEHDLTYEQKVYDWLTGMMGPDEPVDLRLRGGESIRVQDRQLRVLHTPGHTKGHLALYDPEYDLVIGGDAFFGRGLYDAEGEYLQPPPYYLYPEYENTIQLVASLEPDQLSFTHYDVLTGDEIDDFVAESLDFVAEIETLALEIVEDLGPVTLEEAIEAVVDRRGSFGLDADLAFPLTAHYGELVERGDLETVERDGRVAWTRP</sequence>
<dbReference type="InterPro" id="IPR050855">
    <property type="entry name" value="NDM-1-like"/>
</dbReference>
<dbReference type="OrthoDB" id="197151at2157"/>
<comment type="caution">
    <text evidence="2">The sequence shown here is derived from an EMBL/GenBank/DDBJ whole genome shotgun (WGS) entry which is preliminary data.</text>
</comment>
<dbReference type="EMBL" id="MWPH01000004">
    <property type="protein sequence ID" value="OVE83022.1"/>
    <property type="molecule type" value="Genomic_DNA"/>
</dbReference>
<reference evidence="2 3" key="1">
    <citation type="submission" date="2017-02" db="EMBL/GenBank/DDBJ databases">
        <title>Natronthermophilus aegyptiacus gen. nov.,sp. nov., an aerobic, extremely halophilic alkalithermophilic archaeon isolated from the athalassohaline Wadi An Natrun, Egypt.</title>
        <authorList>
            <person name="Zhao B."/>
        </authorList>
    </citation>
    <scope>NUCLEOTIDE SEQUENCE [LARGE SCALE GENOMIC DNA]</scope>
    <source>
        <strain evidence="2 3">CGMCC 1.3597</strain>
    </source>
</reference>
<dbReference type="SUPFAM" id="SSF56281">
    <property type="entry name" value="Metallo-hydrolase/oxidoreductase"/>
    <property type="match status" value="1"/>
</dbReference>
<evidence type="ECO:0000313" key="3">
    <source>
        <dbReference type="Proteomes" id="UP000196084"/>
    </source>
</evidence>
<dbReference type="RefSeq" id="WP_087715419.1">
    <property type="nucleotide sequence ID" value="NZ_MWPH01000004.1"/>
</dbReference>
<dbReference type="Pfam" id="PF00753">
    <property type="entry name" value="Lactamase_B"/>
    <property type="match status" value="1"/>
</dbReference>
<evidence type="ECO:0000313" key="2">
    <source>
        <dbReference type="EMBL" id="OVE83022.1"/>
    </source>
</evidence>
<evidence type="ECO:0000259" key="1">
    <source>
        <dbReference type="SMART" id="SM00849"/>
    </source>
</evidence>
<dbReference type="Gene3D" id="3.60.15.10">
    <property type="entry name" value="Ribonuclease Z/Hydroxyacylglutathione hydrolase-like"/>
    <property type="match status" value="1"/>
</dbReference>
<gene>
    <name evidence="2" type="ORF">B2G88_16500</name>
</gene>
<dbReference type="PANTHER" id="PTHR42951">
    <property type="entry name" value="METALLO-BETA-LACTAMASE DOMAIN-CONTAINING"/>
    <property type="match status" value="1"/>
</dbReference>
<dbReference type="InterPro" id="IPR036866">
    <property type="entry name" value="RibonucZ/Hydroxyglut_hydro"/>
</dbReference>
<name>A0A202E439_9EURY</name>
<feature type="domain" description="Metallo-beta-lactamase" evidence="1">
    <location>
        <begin position="31"/>
        <end position="239"/>
    </location>
</feature>
<keyword evidence="3" id="KW-1185">Reference proteome</keyword>
<organism evidence="2 3">
    <name type="scientific">Natronolimnobius baerhuensis</name>
    <dbReference type="NCBI Taxonomy" id="253108"/>
    <lineage>
        <taxon>Archaea</taxon>
        <taxon>Methanobacteriati</taxon>
        <taxon>Methanobacteriota</taxon>
        <taxon>Stenosarchaea group</taxon>
        <taxon>Halobacteria</taxon>
        <taxon>Halobacteriales</taxon>
        <taxon>Natrialbaceae</taxon>
        <taxon>Natronolimnobius</taxon>
    </lineage>
</organism>
<accession>A0A202E439</accession>
<dbReference type="PANTHER" id="PTHR42951:SF4">
    <property type="entry name" value="ACYL-COENZYME A THIOESTERASE MBLAC2"/>
    <property type="match status" value="1"/>
</dbReference>
<proteinExistence type="predicted"/>
<protein>
    <recommendedName>
        <fullName evidence="1">Metallo-beta-lactamase domain-containing protein</fullName>
    </recommendedName>
</protein>
<dbReference type="InterPro" id="IPR001279">
    <property type="entry name" value="Metallo-B-lactamas"/>
</dbReference>
<dbReference type="AlphaFoldDB" id="A0A202E439"/>
<dbReference type="SMART" id="SM00849">
    <property type="entry name" value="Lactamase_B"/>
    <property type="match status" value="1"/>
</dbReference>